<keyword evidence="3" id="KW-0645">Protease</keyword>
<dbReference type="RefSeq" id="WP_091785373.1">
    <property type="nucleotide sequence ID" value="NZ_LT629711.1"/>
</dbReference>
<dbReference type="InterPro" id="IPR000253">
    <property type="entry name" value="FHA_dom"/>
</dbReference>
<dbReference type="SUPFAM" id="SSF50494">
    <property type="entry name" value="Trypsin-like serine proteases"/>
    <property type="match status" value="1"/>
</dbReference>
<dbReference type="SMART" id="SM00240">
    <property type="entry name" value="FHA"/>
    <property type="match status" value="2"/>
</dbReference>
<dbReference type="AlphaFoldDB" id="A0A1H0SBC7"/>
<organism evidence="6 7">
    <name type="scientific">Pedococcus dokdonensis</name>
    <dbReference type="NCBI Taxonomy" id="443156"/>
    <lineage>
        <taxon>Bacteria</taxon>
        <taxon>Bacillati</taxon>
        <taxon>Actinomycetota</taxon>
        <taxon>Actinomycetes</taxon>
        <taxon>Micrococcales</taxon>
        <taxon>Intrasporangiaceae</taxon>
        <taxon>Pedococcus</taxon>
    </lineage>
</organism>
<evidence type="ECO:0000259" key="5">
    <source>
        <dbReference type="PROSITE" id="PS50006"/>
    </source>
</evidence>
<dbReference type="InterPro" id="IPR009003">
    <property type="entry name" value="Peptidase_S1_PA"/>
</dbReference>
<dbReference type="CDD" id="cd22694">
    <property type="entry name" value="FHA_Rv1747-like_rpt1"/>
    <property type="match status" value="1"/>
</dbReference>
<dbReference type="EMBL" id="LT629711">
    <property type="protein sequence ID" value="SDP38538.1"/>
    <property type="molecule type" value="Genomic_DNA"/>
</dbReference>
<keyword evidence="4" id="KW-0378">Hydrolase</keyword>
<dbReference type="STRING" id="443156.SAMN04489867_2266"/>
<dbReference type="PANTHER" id="PTHR43343:SF3">
    <property type="entry name" value="PROTEASE DO-LIKE 8, CHLOROPLASTIC"/>
    <property type="match status" value="1"/>
</dbReference>
<proteinExistence type="inferred from homology"/>
<evidence type="ECO:0000256" key="3">
    <source>
        <dbReference type="ARBA" id="ARBA00022670"/>
    </source>
</evidence>
<dbReference type="Gene3D" id="2.60.200.20">
    <property type="match status" value="2"/>
</dbReference>
<dbReference type="GO" id="GO:0008233">
    <property type="term" value="F:peptidase activity"/>
    <property type="evidence" value="ECO:0007669"/>
    <property type="project" value="UniProtKB-KW"/>
</dbReference>
<feature type="domain" description="FHA" evidence="5">
    <location>
        <begin position="21"/>
        <end position="70"/>
    </location>
</feature>
<name>A0A1H0SBC7_9MICO</name>
<dbReference type="Gene3D" id="2.40.10.10">
    <property type="entry name" value="Trypsin-like serine proteases"/>
    <property type="match status" value="2"/>
</dbReference>
<dbReference type="PROSITE" id="PS50006">
    <property type="entry name" value="FHA_DOMAIN"/>
    <property type="match status" value="2"/>
</dbReference>
<accession>A0A1H0SBC7</accession>
<evidence type="ECO:0000313" key="6">
    <source>
        <dbReference type="EMBL" id="SDP38538.1"/>
    </source>
</evidence>
<dbReference type="SUPFAM" id="SSF49879">
    <property type="entry name" value="SMAD/FHA domain"/>
    <property type="match status" value="2"/>
</dbReference>
<dbReference type="Pfam" id="PF13365">
    <property type="entry name" value="Trypsin_2"/>
    <property type="match status" value="1"/>
</dbReference>
<comment type="similarity">
    <text evidence="1">Belongs to the peptidase S1C family.</text>
</comment>
<reference evidence="7" key="1">
    <citation type="submission" date="2016-10" db="EMBL/GenBank/DDBJ databases">
        <authorList>
            <person name="Varghese N."/>
            <person name="Submissions S."/>
        </authorList>
    </citation>
    <scope>NUCLEOTIDE SEQUENCE [LARGE SCALE GENOMIC DNA]</scope>
    <source>
        <strain evidence="7">DSM 22329</strain>
    </source>
</reference>
<dbReference type="InterPro" id="IPR008984">
    <property type="entry name" value="SMAD_FHA_dom_sf"/>
</dbReference>
<dbReference type="PANTHER" id="PTHR43343">
    <property type="entry name" value="PEPTIDASE S12"/>
    <property type="match status" value="1"/>
</dbReference>
<gene>
    <name evidence="6" type="ORF">SAMN04489867_2266</name>
</gene>
<dbReference type="OrthoDB" id="277520at2"/>
<dbReference type="Pfam" id="PF00498">
    <property type="entry name" value="FHA"/>
    <property type="match status" value="2"/>
</dbReference>
<sequence length="628" mass="65068">MTSLVVTTPGGRTVHEPGTTVSIGRDHDCTIRLDSPVVSRHHGIFESEGGCWTFRDQSSSLGSWVEGQRVRELVLSPADEIVLGQGDKAVSIRVETQSLAQRPGGPLVADAALDAATLTAGDELLLECAGQSCRLATGQTAVVGRADDATIVSHNPRVSRHHLEVRHTGTQWEVVDTGSTGGVFTQGRRVARIPVSGTVEVMLGDPDVGERLLVSSQAAPSPARRADPLSRFADGVRRQHTTVAAVVVAALVVVGVGGWALARAVSGPSEPDLDRLARATVRVITDSGTGSGTVVDAERGLILTNAHVAAPNAPGQGVVQSELEQSLPPAPKTITIAVSGGRDQPAAERFRAEVVAADGYLDLTVLRITSDAKGSALSQGALDELVGVELASSAEVRSADPVWVVGFPGLAQSDAATFTRGVVSGTVHDKRLKGGVSLFNSDARLNPGNSGGLAADASGRIIAVPTLNKQSREDSLLAGLVPVDLARPLLDAAVRGRAYTSPWVAAETEGVVSDLTLGPAGTAPGIAAGCATGGTRSTSRLLGVLVTYRDLSELPHQDWLVTVTRKADGLRRIGRTSSAPQWPLRLPGSGCFTATVDIGEPLSPGAYVIEVGLGANHERIATLTYTLS</sequence>
<evidence type="ECO:0000256" key="1">
    <source>
        <dbReference type="ARBA" id="ARBA00010541"/>
    </source>
</evidence>
<evidence type="ECO:0000256" key="2">
    <source>
        <dbReference type="ARBA" id="ARBA00022553"/>
    </source>
</evidence>
<dbReference type="GO" id="GO:0006508">
    <property type="term" value="P:proteolysis"/>
    <property type="evidence" value="ECO:0007669"/>
    <property type="project" value="UniProtKB-KW"/>
</dbReference>
<dbReference type="InterPro" id="IPR051201">
    <property type="entry name" value="Chloro_Bact_Ser_Proteases"/>
</dbReference>
<dbReference type="InterPro" id="IPR043504">
    <property type="entry name" value="Peptidase_S1_PA_chymotrypsin"/>
</dbReference>
<protein>
    <submittedName>
        <fullName evidence="6">FHA domain-containing protein</fullName>
    </submittedName>
</protein>
<keyword evidence="2" id="KW-0597">Phosphoprotein</keyword>
<keyword evidence="7" id="KW-1185">Reference proteome</keyword>
<evidence type="ECO:0000313" key="7">
    <source>
        <dbReference type="Proteomes" id="UP000199077"/>
    </source>
</evidence>
<feature type="domain" description="FHA" evidence="5">
    <location>
        <begin position="141"/>
        <end position="190"/>
    </location>
</feature>
<dbReference type="Proteomes" id="UP000199077">
    <property type="component" value="Chromosome I"/>
</dbReference>
<evidence type="ECO:0000256" key="4">
    <source>
        <dbReference type="ARBA" id="ARBA00022801"/>
    </source>
</evidence>